<dbReference type="EMBL" id="BMGH01000001">
    <property type="protein sequence ID" value="GGD10080.1"/>
    <property type="molecule type" value="Genomic_DNA"/>
</dbReference>
<dbReference type="AlphaFoldDB" id="A0A8J2V5C0"/>
<accession>A0A8J2V5C0</accession>
<reference evidence="1" key="2">
    <citation type="submission" date="2020-09" db="EMBL/GenBank/DDBJ databases">
        <authorList>
            <person name="Sun Q."/>
            <person name="Zhou Y."/>
        </authorList>
    </citation>
    <scope>NUCLEOTIDE SEQUENCE</scope>
    <source>
        <strain evidence="1">CGMCC 1.12921</strain>
    </source>
</reference>
<evidence type="ECO:0000313" key="2">
    <source>
        <dbReference type="Proteomes" id="UP000613582"/>
    </source>
</evidence>
<name>A0A8J2V5C0_9PROT</name>
<sequence length="59" mass="6400">MNTPPFLVSLLPIIARAASQLQAFTGKGLAPRHAGKHPLRREATCHSLTTLTQNIKARP</sequence>
<protein>
    <submittedName>
        <fullName evidence="1">Uncharacterized protein</fullName>
    </submittedName>
</protein>
<reference evidence="1" key="1">
    <citation type="journal article" date="2014" name="Int. J. Syst. Evol. Microbiol.">
        <title>Complete genome sequence of Corynebacterium casei LMG S-19264T (=DSM 44701T), isolated from a smear-ripened cheese.</title>
        <authorList>
            <consortium name="US DOE Joint Genome Institute (JGI-PGF)"/>
            <person name="Walter F."/>
            <person name="Albersmeier A."/>
            <person name="Kalinowski J."/>
            <person name="Ruckert C."/>
        </authorList>
    </citation>
    <scope>NUCLEOTIDE SEQUENCE</scope>
    <source>
        <strain evidence="1">CGMCC 1.12921</strain>
    </source>
</reference>
<comment type="caution">
    <text evidence="1">The sequence shown here is derived from an EMBL/GenBank/DDBJ whole genome shotgun (WGS) entry which is preliminary data.</text>
</comment>
<gene>
    <name evidence="1" type="ORF">GCM10011342_18750</name>
</gene>
<keyword evidence="2" id="KW-1185">Reference proteome</keyword>
<evidence type="ECO:0000313" key="1">
    <source>
        <dbReference type="EMBL" id="GGD10080.1"/>
    </source>
</evidence>
<organism evidence="1 2">
    <name type="scientific">Aquisalinus flavus</name>
    <dbReference type="NCBI Taxonomy" id="1526572"/>
    <lineage>
        <taxon>Bacteria</taxon>
        <taxon>Pseudomonadati</taxon>
        <taxon>Pseudomonadota</taxon>
        <taxon>Alphaproteobacteria</taxon>
        <taxon>Parvularculales</taxon>
        <taxon>Parvularculaceae</taxon>
        <taxon>Aquisalinus</taxon>
    </lineage>
</organism>
<dbReference type="Proteomes" id="UP000613582">
    <property type="component" value="Unassembled WGS sequence"/>
</dbReference>
<proteinExistence type="predicted"/>